<keyword evidence="1 2" id="KW-0548">Nucleotidyltransferase</keyword>
<dbReference type="Pfam" id="PF03603">
    <property type="entry name" value="DNA_III_psi"/>
    <property type="match status" value="1"/>
</dbReference>
<evidence type="ECO:0000313" key="3">
    <source>
        <dbReference type="Proteomes" id="UP001199044"/>
    </source>
</evidence>
<name>A0ABS7YIL6_9VIBR</name>
<dbReference type="Gene3D" id="3.40.50.10220">
    <property type="entry name" value="DNA polymerase III, psi subunit"/>
    <property type="match status" value="1"/>
</dbReference>
<proteinExistence type="predicted"/>
<sequence length="133" mass="15442">MSHSHLSYLQEMGIQSWELTHAERLKGYQPSLNQLPSHCRLVLVSDEYPTAAEVAMFDRVINSFHVINSETCFIHLAQLMQFDLSTLEWLWFAGCEPLPTSVHKQLVSPHLRDIDGNTQQRRALWQQICSYED</sequence>
<protein>
    <recommendedName>
        <fullName evidence="1">DNA polymerase III subunit psi</fullName>
    </recommendedName>
</protein>
<gene>
    <name evidence="2" type="ORF">LDJ79_03735</name>
</gene>
<dbReference type="Proteomes" id="UP001199044">
    <property type="component" value="Unassembled WGS sequence"/>
</dbReference>
<dbReference type="EMBL" id="JAIWIU010000017">
    <property type="protein sequence ID" value="MCA2015208.1"/>
    <property type="molecule type" value="Genomic_DNA"/>
</dbReference>
<dbReference type="RefSeq" id="WP_225249647.1">
    <property type="nucleotide sequence ID" value="NZ_CP152307.1"/>
</dbReference>
<keyword evidence="3" id="KW-1185">Reference proteome</keyword>
<comment type="caution">
    <text evidence="2">The sequence shown here is derived from an EMBL/GenBank/DDBJ whole genome shotgun (WGS) entry which is preliminary data.</text>
</comment>
<organism evidence="2 3">
    <name type="scientific">Vibrio tritonius</name>
    <dbReference type="NCBI Taxonomy" id="1435069"/>
    <lineage>
        <taxon>Bacteria</taxon>
        <taxon>Pseudomonadati</taxon>
        <taxon>Pseudomonadota</taxon>
        <taxon>Gammaproteobacteria</taxon>
        <taxon>Vibrionales</taxon>
        <taxon>Vibrionaceae</taxon>
        <taxon>Vibrio</taxon>
    </lineage>
</organism>
<dbReference type="GO" id="GO:0003887">
    <property type="term" value="F:DNA-directed DNA polymerase activity"/>
    <property type="evidence" value="ECO:0007669"/>
    <property type="project" value="UniProtKB-EC"/>
</dbReference>
<accession>A0ABS7YIL6</accession>
<dbReference type="InterPro" id="IPR036654">
    <property type="entry name" value="DNA_pol_III_psi_sf"/>
</dbReference>
<dbReference type="InterPro" id="IPR004615">
    <property type="entry name" value="DNA_pol_III_psi"/>
</dbReference>
<dbReference type="PIRSF" id="PIRSF029225">
    <property type="entry name" value="DNA_pol_III_psi"/>
    <property type="match status" value="1"/>
</dbReference>
<comment type="function">
    <text evidence="1">Part of the beta sliding clamp loading complex, which hydrolyzes ATP to load the beta clamp onto primed DNA to form the DNA replication pre-initiation complex. DNA polymerase III is a complex, multichain enzyme responsible for most of the replicative synthesis in bacteria. This DNA polymerase also exhibits 3' to 5' exonuclease activity.</text>
</comment>
<evidence type="ECO:0000313" key="2">
    <source>
        <dbReference type="EMBL" id="MCA2015208.1"/>
    </source>
</evidence>
<reference evidence="3" key="1">
    <citation type="submission" date="2023-07" db="EMBL/GenBank/DDBJ databases">
        <title>Molecular identification of indigenous halophilic bacteria isolated from red sea cost, biodegradation of synthetic dyes and assessment of degraded metabolite toxicity.</title>
        <authorList>
            <person name="Chaieb K."/>
            <person name="Altayb H.N."/>
        </authorList>
    </citation>
    <scope>NUCLEOTIDE SEQUENCE [LARGE SCALE GENOMIC DNA]</scope>
    <source>
        <strain evidence="3">K20</strain>
    </source>
</reference>
<dbReference type="SUPFAM" id="SSF102220">
    <property type="entry name" value="DNA polymerase III psi subunit"/>
    <property type="match status" value="1"/>
</dbReference>
<keyword evidence="1" id="KW-0235">DNA replication</keyword>
<keyword evidence="1 2" id="KW-0808">Transferase</keyword>
<keyword evidence="1" id="KW-0239">DNA-directed DNA polymerase</keyword>
<evidence type="ECO:0000256" key="1">
    <source>
        <dbReference type="PIRNR" id="PIRNR029225"/>
    </source>
</evidence>